<evidence type="ECO:0000256" key="1">
    <source>
        <dbReference type="SAM" id="Phobius"/>
    </source>
</evidence>
<keyword evidence="3" id="KW-1185">Reference proteome</keyword>
<dbReference type="PANTHER" id="PTHR15887">
    <property type="entry name" value="TRANSMEMBRANE PROTEIN 69"/>
    <property type="match status" value="1"/>
</dbReference>
<dbReference type="KEGG" id="phr:C6569_19750"/>
<dbReference type="PANTHER" id="PTHR15887:SF1">
    <property type="entry name" value="TRANSMEMBRANE PROTEIN 69"/>
    <property type="match status" value="1"/>
</dbReference>
<dbReference type="OrthoDB" id="5297436at2"/>
<keyword evidence="1" id="KW-0812">Transmembrane</keyword>
<keyword evidence="1" id="KW-1133">Transmembrane helix</keyword>
<sequence>MAKDTAKDLANDGNAAMPAVTLWLGIGGLAPFLILAVALLAGATLPLIGGEAAIRAALMAYAVAILSFLGGVRWGIAMGYSDGRLAVRDFVIAVVPAIVGWGAALLPAATGLWVMTLAFVLLGLMDYGLACRTVAPEWYGRLRLALTGIVSAALAAAALA</sequence>
<dbReference type="InterPro" id="IPR021836">
    <property type="entry name" value="DUF3429"/>
</dbReference>
<evidence type="ECO:0000313" key="2">
    <source>
        <dbReference type="EMBL" id="AVO47103.1"/>
    </source>
</evidence>
<dbReference type="AlphaFoldDB" id="A0A2S0NGS5"/>
<feature type="transmembrane region" description="Helical" evidence="1">
    <location>
        <begin position="112"/>
        <end position="130"/>
    </location>
</feature>
<feature type="transmembrane region" description="Helical" evidence="1">
    <location>
        <begin position="20"/>
        <end position="41"/>
    </location>
</feature>
<name>A0A2S0NGS5_9HYPH</name>
<reference evidence="2 3" key="1">
    <citation type="submission" date="2018-03" db="EMBL/GenBank/DDBJ databases">
        <title>Genome sequencing of Phreatobacter sp.</title>
        <authorList>
            <person name="Kim S.-J."/>
            <person name="Heo J."/>
            <person name="Kwon S.-W."/>
        </authorList>
    </citation>
    <scope>NUCLEOTIDE SEQUENCE [LARGE SCALE GENOMIC DNA]</scope>
    <source>
        <strain evidence="2 3">S-12</strain>
    </source>
</reference>
<dbReference type="Proteomes" id="UP000237889">
    <property type="component" value="Chromosome"/>
</dbReference>
<dbReference type="Pfam" id="PF11911">
    <property type="entry name" value="DUF3429"/>
    <property type="match status" value="1"/>
</dbReference>
<organism evidence="2 3">
    <name type="scientific">Phreatobacter cathodiphilus</name>
    <dbReference type="NCBI Taxonomy" id="1868589"/>
    <lineage>
        <taxon>Bacteria</taxon>
        <taxon>Pseudomonadati</taxon>
        <taxon>Pseudomonadota</taxon>
        <taxon>Alphaproteobacteria</taxon>
        <taxon>Hyphomicrobiales</taxon>
        <taxon>Phreatobacteraceae</taxon>
        <taxon>Phreatobacter</taxon>
    </lineage>
</organism>
<protein>
    <submittedName>
        <fullName evidence="2">DUF3429 domain-containing protein</fullName>
    </submittedName>
</protein>
<gene>
    <name evidence="2" type="ORF">C6569_19750</name>
</gene>
<accession>A0A2S0NGS5</accession>
<feature type="transmembrane region" description="Helical" evidence="1">
    <location>
        <begin position="86"/>
        <end position="106"/>
    </location>
</feature>
<feature type="transmembrane region" description="Helical" evidence="1">
    <location>
        <begin position="142"/>
        <end position="159"/>
    </location>
</feature>
<keyword evidence="1" id="KW-0472">Membrane</keyword>
<evidence type="ECO:0000313" key="3">
    <source>
        <dbReference type="Proteomes" id="UP000237889"/>
    </source>
</evidence>
<dbReference type="EMBL" id="CP027668">
    <property type="protein sequence ID" value="AVO47103.1"/>
    <property type="molecule type" value="Genomic_DNA"/>
</dbReference>
<feature type="transmembrane region" description="Helical" evidence="1">
    <location>
        <begin position="53"/>
        <end position="74"/>
    </location>
</feature>
<proteinExistence type="predicted"/>